<dbReference type="InterPro" id="IPR011034">
    <property type="entry name" value="Formyl_transferase-like_C_sf"/>
</dbReference>
<protein>
    <submittedName>
        <fullName evidence="6">Uncharacterized protein</fullName>
    </submittedName>
</protein>
<dbReference type="AlphaFoldDB" id="A0A4V2WN51"/>
<proteinExistence type="inferred from homology"/>
<dbReference type="SUPFAM" id="SSF50486">
    <property type="entry name" value="FMT C-terminal domain-like"/>
    <property type="match status" value="1"/>
</dbReference>
<evidence type="ECO:0000313" key="6">
    <source>
        <dbReference type="EMBL" id="TCZ74082.1"/>
    </source>
</evidence>
<keyword evidence="2" id="KW-0808">Transferase</keyword>
<dbReference type="InterPro" id="IPR001555">
    <property type="entry name" value="GART_AS"/>
</dbReference>
<evidence type="ECO:0000256" key="1">
    <source>
        <dbReference type="ARBA" id="ARBA00010699"/>
    </source>
</evidence>
<evidence type="ECO:0000259" key="5">
    <source>
        <dbReference type="Pfam" id="PF02911"/>
    </source>
</evidence>
<organism evidence="6 7">
    <name type="scientific">Flaviaesturariibacter aridisoli</name>
    <dbReference type="NCBI Taxonomy" id="2545761"/>
    <lineage>
        <taxon>Bacteria</taxon>
        <taxon>Pseudomonadati</taxon>
        <taxon>Bacteroidota</taxon>
        <taxon>Chitinophagia</taxon>
        <taxon>Chitinophagales</taxon>
        <taxon>Chitinophagaceae</taxon>
        <taxon>Flaviaestuariibacter</taxon>
    </lineage>
</organism>
<name>A0A4V2WN51_9BACT</name>
<dbReference type="InterPro" id="IPR044135">
    <property type="entry name" value="Met-tRNA-FMT_C"/>
</dbReference>
<reference evidence="6 7" key="1">
    <citation type="submission" date="2019-03" db="EMBL/GenBank/DDBJ databases">
        <authorList>
            <person name="Kim M.K.M."/>
        </authorList>
    </citation>
    <scope>NUCLEOTIDE SEQUENCE [LARGE SCALE GENOMIC DNA]</scope>
    <source>
        <strain evidence="6 7">17J68-15</strain>
    </source>
</reference>
<evidence type="ECO:0000256" key="3">
    <source>
        <dbReference type="ARBA" id="ARBA00022917"/>
    </source>
</evidence>
<dbReference type="InterPro" id="IPR002376">
    <property type="entry name" value="Formyl_transf_N"/>
</dbReference>
<dbReference type="Gene3D" id="3.40.50.12230">
    <property type="match status" value="1"/>
</dbReference>
<evidence type="ECO:0000313" key="7">
    <source>
        <dbReference type="Proteomes" id="UP000295164"/>
    </source>
</evidence>
<dbReference type="GO" id="GO:0004479">
    <property type="term" value="F:methionyl-tRNA formyltransferase activity"/>
    <property type="evidence" value="ECO:0007669"/>
    <property type="project" value="TreeGrafter"/>
</dbReference>
<dbReference type="Pfam" id="PF02911">
    <property type="entry name" value="Formyl_trans_C"/>
    <property type="match status" value="1"/>
</dbReference>
<dbReference type="PANTHER" id="PTHR11138:SF5">
    <property type="entry name" value="METHIONYL-TRNA FORMYLTRANSFERASE, MITOCHONDRIAL"/>
    <property type="match status" value="1"/>
</dbReference>
<dbReference type="Proteomes" id="UP000295164">
    <property type="component" value="Unassembled WGS sequence"/>
</dbReference>
<dbReference type="CDD" id="cd08369">
    <property type="entry name" value="FMT_core"/>
    <property type="match status" value="1"/>
</dbReference>
<dbReference type="Pfam" id="PF00551">
    <property type="entry name" value="Formyl_trans_N"/>
    <property type="match status" value="1"/>
</dbReference>
<dbReference type="CDD" id="cd08704">
    <property type="entry name" value="Met_tRNA_FMT_C"/>
    <property type="match status" value="1"/>
</dbReference>
<dbReference type="PROSITE" id="PS00373">
    <property type="entry name" value="GART"/>
    <property type="match status" value="1"/>
</dbReference>
<comment type="similarity">
    <text evidence="1">Belongs to the Fmt family.</text>
</comment>
<evidence type="ECO:0000259" key="4">
    <source>
        <dbReference type="Pfam" id="PF00551"/>
    </source>
</evidence>
<dbReference type="InterPro" id="IPR036477">
    <property type="entry name" value="Formyl_transf_N_sf"/>
</dbReference>
<dbReference type="EMBL" id="SKFH01000003">
    <property type="protein sequence ID" value="TCZ74082.1"/>
    <property type="molecule type" value="Genomic_DNA"/>
</dbReference>
<dbReference type="InterPro" id="IPR005793">
    <property type="entry name" value="Formyl_trans_C"/>
</dbReference>
<dbReference type="SUPFAM" id="SSF53328">
    <property type="entry name" value="Formyltransferase"/>
    <property type="match status" value="1"/>
</dbReference>
<dbReference type="OrthoDB" id="1092294at2"/>
<comment type="caution">
    <text evidence="6">The sequence shown here is derived from an EMBL/GenBank/DDBJ whole genome shotgun (WGS) entry which is preliminary data.</text>
</comment>
<feature type="domain" description="Formyl transferase C-terminal" evidence="5">
    <location>
        <begin position="200"/>
        <end position="282"/>
    </location>
</feature>
<dbReference type="GO" id="GO:0005829">
    <property type="term" value="C:cytosol"/>
    <property type="evidence" value="ECO:0007669"/>
    <property type="project" value="TreeGrafter"/>
</dbReference>
<sequence length="316" mass="34034">MPAILLTNNRVSIPTMRALRDRFQGVYTPIPASDDYAELTFAAAGVGLPLHALEPEALFTELHQLLQNNPELVVISFGFPLRIPASFLAGAGHRFYNVHFSLLPRYAGPVPVFWQLRAGDPSGGVTVHQMTERIDAGPVAAQQAVNLFPGETYGLYTARLTAAAFPLVQTLLDGFANGGGPKLRPQDATLRTYQRKPREKDLLIDWDTQPAGAIEHLVNACNPIATGAWTWFRGQPLQILEVSPAEGTLKAPAGTIVHANPVQGLFVCCCDGNLLRINVAKLPEGILSGGKLAAIGFRPQECFDKGTIASPTTVSH</sequence>
<keyword evidence="7" id="KW-1185">Reference proteome</keyword>
<evidence type="ECO:0000256" key="2">
    <source>
        <dbReference type="ARBA" id="ARBA00022679"/>
    </source>
</evidence>
<dbReference type="PANTHER" id="PTHR11138">
    <property type="entry name" value="METHIONYL-TRNA FORMYLTRANSFERASE"/>
    <property type="match status" value="1"/>
</dbReference>
<feature type="domain" description="Formyl transferase N-terminal" evidence="4">
    <location>
        <begin position="63"/>
        <end position="162"/>
    </location>
</feature>
<gene>
    <name evidence="6" type="ORF">E0486_03125</name>
</gene>
<keyword evidence="3" id="KW-0648">Protein biosynthesis</keyword>
<dbReference type="RefSeq" id="WP_131850681.1">
    <property type="nucleotide sequence ID" value="NZ_SKFH01000003.1"/>
</dbReference>
<accession>A0A4V2WN51</accession>